<evidence type="ECO:0000313" key="4">
    <source>
        <dbReference type="Proteomes" id="UP000813463"/>
    </source>
</evidence>
<keyword evidence="2 3" id="KW-0472">Membrane</keyword>
<dbReference type="GeneID" id="110783682"/>
<evidence type="ECO:0000256" key="3">
    <source>
        <dbReference type="SAM" id="Phobius"/>
    </source>
</evidence>
<evidence type="ECO:0000313" key="5">
    <source>
        <dbReference type="RefSeq" id="XP_056683184.1"/>
    </source>
</evidence>
<accession>A0ABM3QIK2</accession>
<dbReference type="PANTHER" id="PTHR31415">
    <property type="entry name" value="OS05G0367900 PROTEIN"/>
    <property type="match status" value="1"/>
</dbReference>
<organism evidence="4 5">
    <name type="scientific">Spinacia oleracea</name>
    <name type="common">Spinach</name>
    <dbReference type="NCBI Taxonomy" id="3562"/>
    <lineage>
        <taxon>Eukaryota</taxon>
        <taxon>Viridiplantae</taxon>
        <taxon>Streptophyta</taxon>
        <taxon>Embryophyta</taxon>
        <taxon>Tracheophyta</taxon>
        <taxon>Spermatophyta</taxon>
        <taxon>Magnoliopsida</taxon>
        <taxon>eudicotyledons</taxon>
        <taxon>Gunneridae</taxon>
        <taxon>Pentapetalae</taxon>
        <taxon>Caryophyllales</taxon>
        <taxon>Chenopodiaceae</taxon>
        <taxon>Chenopodioideae</taxon>
        <taxon>Anserineae</taxon>
        <taxon>Spinacia</taxon>
    </lineage>
</organism>
<keyword evidence="3" id="KW-0812">Transmembrane</keyword>
<reference evidence="5" key="2">
    <citation type="submission" date="2025-08" db="UniProtKB">
        <authorList>
            <consortium name="RefSeq"/>
        </authorList>
    </citation>
    <scope>IDENTIFICATION</scope>
    <source>
        <tissue evidence="5">Leaf</tissue>
    </source>
</reference>
<dbReference type="RefSeq" id="XP_056683184.1">
    <property type="nucleotide sequence ID" value="XM_056827206.1"/>
</dbReference>
<dbReference type="PANTHER" id="PTHR31415:SF130">
    <property type="entry name" value="NDR1_HIN1-LIKE PROTEIN 6"/>
    <property type="match status" value="1"/>
</dbReference>
<name>A0ABM3QIK2_SPIOL</name>
<dbReference type="InterPro" id="IPR044839">
    <property type="entry name" value="NDR1-like"/>
</dbReference>
<keyword evidence="3" id="KW-1133">Transmembrane helix</keyword>
<keyword evidence="4" id="KW-1185">Reference proteome</keyword>
<dbReference type="Proteomes" id="UP000813463">
    <property type="component" value="Chromosome 4"/>
</dbReference>
<protein>
    <submittedName>
        <fullName evidence="5">Uncharacterized protein At1g08160-like</fullName>
    </submittedName>
</protein>
<reference evidence="4" key="1">
    <citation type="journal article" date="2021" name="Nat. Commun.">
        <title>Genomic analyses provide insights into spinach domestication and the genetic basis of agronomic traits.</title>
        <authorList>
            <person name="Cai X."/>
            <person name="Sun X."/>
            <person name="Xu C."/>
            <person name="Sun H."/>
            <person name="Wang X."/>
            <person name="Ge C."/>
            <person name="Zhang Z."/>
            <person name="Wang Q."/>
            <person name="Fei Z."/>
            <person name="Jiao C."/>
            <person name="Wang Q."/>
        </authorList>
    </citation>
    <scope>NUCLEOTIDE SEQUENCE [LARGE SCALE GENOMIC DNA]</scope>
    <source>
        <strain evidence="4">cv. Varoflay</strain>
    </source>
</reference>
<feature type="transmembrane region" description="Helical" evidence="3">
    <location>
        <begin position="38"/>
        <end position="60"/>
    </location>
</feature>
<gene>
    <name evidence="5" type="primary">LOC110783682</name>
</gene>
<proteinExistence type="predicted"/>
<comment type="subcellular location">
    <subcellularLocation>
        <location evidence="1">Membrane</location>
    </subcellularLocation>
</comment>
<sequence>MLILTCTIQFHGSIIIVSTQQITSHKLNDHKIIMVNKACVMIIIVNLILLGGGAVFIAWYSDHMVFPSFAVEQGAIKGYNFTATNRLNATFIFIVHSRNNDPKYDITYNQVVVSVYLLNGYSLTYESESPYTEQHGNGTFFTTHSTAREVVVTEPSAAEEIRNQTMAGHLELEVRVRVNVRYEVKRWKRKHYLLKAICSPVVFNFTTWKTFNKTFCNVDSFET</sequence>
<evidence type="ECO:0000256" key="1">
    <source>
        <dbReference type="ARBA" id="ARBA00004370"/>
    </source>
</evidence>
<evidence type="ECO:0000256" key="2">
    <source>
        <dbReference type="ARBA" id="ARBA00023136"/>
    </source>
</evidence>